<dbReference type="GO" id="GO:0032580">
    <property type="term" value="C:Golgi cisterna membrane"/>
    <property type="evidence" value="ECO:0007669"/>
    <property type="project" value="UniProtKB-SubCell"/>
</dbReference>
<dbReference type="Pfam" id="PF05679">
    <property type="entry name" value="CHGN"/>
    <property type="match status" value="1"/>
</dbReference>
<dbReference type="InterPro" id="IPR008428">
    <property type="entry name" value="Chond_GalNAc"/>
</dbReference>
<dbReference type="Proteomes" id="UP000278627">
    <property type="component" value="Unassembled WGS sequence"/>
</dbReference>
<evidence type="ECO:0000256" key="8">
    <source>
        <dbReference type="ARBA" id="ARBA00023136"/>
    </source>
</evidence>
<comment type="similarity">
    <text evidence="2 9">Belongs to the chondroitin N-acetylgalactosaminyltransferase family.</text>
</comment>
<evidence type="ECO:0000256" key="6">
    <source>
        <dbReference type="ARBA" id="ARBA00022989"/>
    </source>
</evidence>
<keyword evidence="6 9" id="KW-1133">Transmembrane helix</keyword>
<dbReference type="WBParaSite" id="BPAG_0001051901-mRNA-1">
    <property type="protein sequence ID" value="BPAG_0001051901-mRNA-1"/>
    <property type="gene ID" value="BPAG_0001051901"/>
</dbReference>
<reference evidence="12 13" key="2">
    <citation type="submission" date="2018-11" db="EMBL/GenBank/DDBJ databases">
        <authorList>
            <consortium name="Pathogen Informatics"/>
        </authorList>
    </citation>
    <scope>NUCLEOTIDE SEQUENCE [LARGE SCALE GENOMIC DNA]</scope>
</reference>
<keyword evidence="3 9" id="KW-0808">Transferase</keyword>
<evidence type="ECO:0000256" key="1">
    <source>
        <dbReference type="ARBA" id="ARBA00004447"/>
    </source>
</evidence>
<keyword evidence="13" id="KW-1185">Reference proteome</keyword>
<feature type="transmembrane region" description="Helical" evidence="9">
    <location>
        <begin position="7"/>
        <end position="27"/>
    </location>
</feature>
<keyword evidence="5 9" id="KW-0735">Signal-anchor</keyword>
<dbReference type="InterPro" id="IPR059024">
    <property type="entry name" value="SYNRG_C"/>
</dbReference>
<keyword evidence="8 9" id="KW-0472">Membrane</keyword>
<dbReference type="SUPFAM" id="SSF47473">
    <property type="entry name" value="EF-hand"/>
    <property type="match status" value="1"/>
</dbReference>
<evidence type="ECO:0000256" key="9">
    <source>
        <dbReference type="RuleBase" id="RU364016"/>
    </source>
</evidence>
<evidence type="ECO:0000256" key="7">
    <source>
        <dbReference type="ARBA" id="ARBA00023034"/>
    </source>
</evidence>
<dbReference type="EMBL" id="UZAD01013188">
    <property type="protein sequence ID" value="VDN91667.1"/>
    <property type="molecule type" value="Genomic_DNA"/>
</dbReference>
<dbReference type="GO" id="GO:0047238">
    <property type="term" value="F:glucuronosyl-N-acetylgalactosaminyl-proteoglycan 4-beta-N-acetylgalactosaminyltransferase activity"/>
    <property type="evidence" value="ECO:0007669"/>
    <property type="project" value="TreeGrafter"/>
</dbReference>
<sequence>MVPGVRAGISLTSGLVLGVLLSVLLFLPDELIPPKTSNEELPSEHWEVIIKKVATAANGQFQTRKVVRAGFAATELGIRDKVVVLILGQSSLMVALNASIGPHVPHLQLFADISRIDSDIASLPNLTPYRLNGQHSHIPVLNLIFNMTMHEKFDWYYVIPDTTYVNPFELMRFVNHVNWNRRVIIGVGSGDDSNRCSLQAGILLTNFAMQSLIQSQCIRAMHSSYNKFIVHQLLPVDGLSENGSGTAIHDTVGWWASSSQDFNRCIMFRVNSKKSHKSLVFFRSLSVSPLLSDVDVHALHQHFLHVELNRTEYEIDRLSAEIVSLSYDINDGPSQPAGLPPYSKAPDRYQVPKWHFFTNTEIFKNEANQNVYALTGDDKLDVEEIVAAARKFIEESDEGSDEEFLQLRNGYRLFDPLRGMDYIVDLLYRNKYGGKVHRVHLTRIISNNQLLQQVPYVKEDTDLTILIPLGSNDEVGAVRRLIAHYMSLCQSSVGDNRQTRLIVAVRGVDPFVIRLINDDIIELRIRCKPAQTETMLLILKQDSHPIMAAAALDEAVDHFGQQMMYLLLSPHADIQHEFLDRVRINTIKHFQVFFPLPFVEYHPRIVSANEALQSKLKGLNVETAHEMSDTDQNARSLEMNGADTFMSKFRDATFKRNIRPVIVHKDRGHFDPLDFSVFSLYGADFIQTRSRLNSKSLLLDLSSLFLGHQSIHMMRAIEPALRLRYHSRVCNPELVDTHYARCLLRRREGLASKAQLANLLLSRKARKMAAFMAHIVMGRVEYTGTNDMFSGRSGAGFIIQNGGVVPPSLLQENRVPLFYKEAIAKCGAASQSQLPDTTLVCNLMVTSCLPRAMLGNIWSLVNRTMPGQLTRQEFFSYLALIALIQKGQPLSALSTMSILPIPHLQACAPFAQHLPDGDIFQQQGFCQTVQKASDFSGVAANLHTVATSAVSLLADIDFSKPIGNSTTISVTQIPTSQSYPSISTVNTSHMDSSASETQTAIVLASNQFFDITTDFNNHFLSKDICQLTNNPLKNSGSPGDIMKVVPNILKPNSQTTLPETIPPSSNSSTNIDMDKTAGILESDLDVYASMKLITSVSEEREEECLYVWRRCIEEAYALLNDADLLLPCSAASYIAEIVLTDRGSRYLNSLHQIYKMTLRIRKGRVDKLVKQKELLYKIDRIWARLEYFIEESINNEDANQLAETVNKTISSLCGICLLHISPNSILEFTGTVYHKQCANLWINRVDSFLPKLKEC</sequence>
<dbReference type="Pfam" id="PF25999">
    <property type="entry name" value="SYNRG_C"/>
    <property type="match status" value="1"/>
</dbReference>
<dbReference type="STRING" id="6280.A0A158PRK4"/>
<evidence type="ECO:0000259" key="11">
    <source>
        <dbReference type="PROSITE" id="PS50031"/>
    </source>
</evidence>
<dbReference type="PROSITE" id="PS50031">
    <property type="entry name" value="EH"/>
    <property type="match status" value="1"/>
</dbReference>
<name>A0A158PRK4_BRUPA</name>
<reference evidence="14" key="1">
    <citation type="submission" date="2016-04" db="UniProtKB">
        <authorList>
            <consortium name="WormBaseParasite"/>
        </authorList>
    </citation>
    <scope>IDENTIFICATION</scope>
</reference>
<organism evidence="14">
    <name type="scientific">Brugia pahangi</name>
    <name type="common">Filarial nematode worm</name>
    <dbReference type="NCBI Taxonomy" id="6280"/>
    <lineage>
        <taxon>Eukaryota</taxon>
        <taxon>Metazoa</taxon>
        <taxon>Ecdysozoa</taxon>
        <taxon>Nematoda</taxon>
        <taxon>Chromadorea</taxon>
        <taxon>Rhabditida</taxon>
        <taxon>Spirurina</taxon>
        <taxon>Spiruromorpha</taxon>
        <taxon>Filarioidea</taxon>
        <taxon>Onchocercidae</taxon>
        <taxon>Brugia</taxon>
    </lineage>
</organism>
<comment type="subcellular location">
    <subcellularLocation>
        <location evidence="1 9">Golgi apparatus</location>
        <location evidence="1 9">Golgi stack membrane</location>
        <topology evidence="1 9">Single-pass type II membrane protein</topology>
    </subcellularLocation>
</comment>
<evidence type="ECO:0000256" key="3">
    <source>
        <dbReference type="ARBA" id="ARBA00022679"/>
    </source>
</evidence>
<keyword evidence="4 9" id="KW-0812">Transmembrane</keyword>
<protein>
    <recommendedName>
        <fullName evidence="9">Hexosyltransferase</fullName>
        <ecNumber evidence="9">2.4.1.-</ecNumber>
    </recommendedName>
</protein>
<evidence type="ECO:0000256" key="4">
    <source>
        <dbReference type="ARBA" id="ARBA00022692"/>
    </source>
</evidence>
<evidence type="ECO:0000256" key="2">
    <source>
        <dbReference type="ARBA" id="ARBA00009239"/>
    </source>
</evidence>
<dbReference type="AlphaFoldDB" id="A0A158PRK4"/>
<evidence type="ECO:0000313" key="14">
    <source>
        <dbReference type="WBParaSite" id="BPAG_0001051901-mRNA-1"/>
    </source>
</evidence>
<dbReference type="Gene3D" id="1.10.238.10">
    <property type="entry name" value="EF-hand"/>
    <property type="match status" value="1"/>
</dbReference>
<evidence type="ECO:0000313" key="12">
    <source>
        <dbReference type="EMBL" id="VDN91667.1"/>
    </source>
</evidence>
<gene>
    <name evidence="12" type="ORF">BPAG_LOCUS10481</name>
</gene>
<feature type="region of interest" description="Disordered" evidence="10">
    <location>
        <begin position="1052"/>
        <end position="1072"/>
    </location>
</feature>
<dbReference type="PANTHER" id="PTHR12369:SF13">
    <property type="entry name" value="HEXOSYLTRANSFERASE"/>
    <property type="match status" value="1"/>
</dbReference>
<dbReference type="PANTHER" id="PTHR12369">
    <property type="entry name" value="CHONDROITIN SYNTHASE"/>
    <property type="match status" value="1"/>
</dbReference>
<accession>A0A158PRK4</accession>
<keyword evidence="7 9" id="KW-0333">Golgi apparatus</keyword>
<feature type="domain" description="EH" evidence="11">
    <location>
        <begin position="843"/>
        <end position="902"/>
    </location>
</feature>
<dbReference type="EC" id="2.4.1.-" evidence="9"/>
<evidence type="ECO:0000313" key="13">
    <source>
        <dbReference type="Proteomes" id="UP000278627"/>
    </source>
</evidence>
<evidence type="ECO:0000256" key="10">
    <source>
        <dbReference type="SAM" id="MobiDB-lite"/>
    </source>
</evidence>
<proteinExistence type="inferred from homology"/>
<feature type="compositionally biased region" description="Polar residues" evidence="10">
    <location>
        <begin position="1052"/>
        <end position="1071"/>
    </location>
</feature>
<dbReference type="InterPro" id="IPR011992">
    <property type="entry name" value="EF-hand-dom_pair"/>
</dbReference>
<dbReference type="InterPro" id="IPR000261">
    <property type="entry name" value="EH_dom"/>
</dbReference>
<evidence type="ECO:0000256" key="5">
    <source>
        <dbReference type="ARBA" id="ARBA00022968"/>
    </source>
</evidence>
<dbReference type="InterPro" id="IPR051227">
    <property type="entry name" value="CS_glycosyltransferase"/>
</dbReference>